<feature type="compositionally biased region" description="Basic and acidic residues" evidence="1">
    <location>
        <begin position="97"/>
        <end position="113"/>
    </location>
</feature>
<feature type="region of interest" description="Disordered" evidence="1">
    <location>
        <begin position="415"/>
        <end position="444"/>
    </location>
</feature>
<dbReference type="AlphaFoldDB" id="A0A9P7JL78"/>
<keyword evidence="3" id="KW-1185">Reference proteome</keyword>
<name>A0A9P7JL78_9AGAM</name>
<dbReference type="InterPro" id="IPR046521">
    <property type="entry name" value="DUF6698"/>
</dbReference>
<reference evidence="2" key="1">
    <citation type="journal article" date="2020" name="New Phytol.">
        <title>Comparative genomics reveals dynamic genome evolution in host specialist ectomycorrhizal fungi.</title>
        <authorList>
            <person name="Lofgren L.A."/>
            <person name="Nguyen N.H."/>
            <person name="Vilgalys R."/>
            <person name="Ruytinx J."/>
            <person name="Liao H.L."/>
            <person name="Branco S."/>
            <person name="Kuo A."/>
            <person name="LaButti K."/>
            <person name="Lipzen A."/>
            <person name="Andreopoulos W."/>
            <person name="Pangilinan J."/>
            <person name="Riley R."/>
            <person name="Hundley H."/>
            <person name="Na H."/>
            <person name="Barry K."/>
            <person name="Grigoriev I.V."/>
            <person name="Stajich J.E."/>
            <person name="Kennedy P.G."/>
        </authorList>
    </citation>
    <scope>NUCLEOTIDE SEQUENCE</scope>
    <source>
        <strain evidence="2">FC423</strain>
    </source>
</reference>
<feature type="compositionally biased region" description="Low complexity" evidence="1">
    <location>
        <begin position="68"/>
        <end position="78"/>
    </location>
</feature>
<feature type="region of interest" description="Disordered" evidence="1">
    <location>
        <begin position="1"/>
        <end position="44"/>
    </location>
</feature>
<sequence>MITEAFLSRENLCTPEADLDDPASCNSFPNESTNSQSKSLKLPVPFRRMAQLSPPAWYRIEQIQASESNTSSNSSISSMEHLQPHPKKSSKKRGRKSDKGDREVKKTKISKENNSELEVQEEYLAAARAMAHCTNLFCNVEKLLRVGLLLQQEQAVENGELEESEAECESLQPIPSIGTSTTISSCFNWLRDSDHLLLIARSPRNSLRSHESGTCSDDATRLKVQIGHYAAPEPLKEALADFNRDPALARKWMEIGRIRMTSIDFPVFLWAGNPPGSRYDEDAMHEGLFQGYLIEHIMRHIFTGPSTALEHIAYACVQARFAISNKNKWSEADGKFNNRAFYYNIIDFIRECEDRDWAEGLLKWWNRALFKNENGREGGMTITDDNGPGNAAGSSSAPINDLAKMRVQMAARASTAKQPAAPELTPTIPTLPQSSARADGPHPTKITCTEWTHAR</sequence>
<dbReference type="Proteomes" id="UP000823399">
    <property type="component" value="Unassembled WGS sequence"/>
</dbReference>
<feature type="compositionally biased region" description="Basic residues" evidence="1">
    <location>
        <begin position="84"/>
        <end position="96"/>
    </location>
</feature>
<protein>
    <submittedName>
        <fullName evidence="2">Uncharacterized protein</fullName>
    </submittedName>
</protein>
<dbReference type="EMBL" id="JABBWM010000203">
    <property type="protein sequence ID" value="KAG2084746.1"/>
    <property type="molecule type" value="Genomic_DNA"/>
</dbReference>
<feature type="compositionally biased region" description="Polar residues" evidence="1">
    <location>
        <begin position="24"/>
        <end position="39"/>
    </location>
</feature>
<evidence type="ECO:0000313" key="2">
    <source>
        <dbReference type="EMBL" id="KAG2084746.1"/>
    </source>
</evidence>
<feature type="region of interest" description="Disordered" evidence="1">
    <location>
        <begin position="68"/>
        <end position="113"/>
    </location>
</feature>
<proteinExistence type="predicted"/>
<dbReference type="GeneID" id="64703002"/>
<evidence type="ECO:0000256" key="1">
    <source>
        <dbReference type="SAM" id="MobiDB-lite"/>
    </source>
</evidence>
<gene>
    <name evidence="2" type="ORF">F5147DRAFT_765198</name>
</gene>
<dbReference type="Pfam" id="PF20414">
    <property type="entry name" value="DUF6698"/>
    <property type="match status" value="1"/>
</dbReference>
<feature type="compositionally biased region" description="Polar residues" evidence="1">
    <location>
        <begin position="427"/>
        <end position="436"/>
    </location>
</feature>
<comment type="caution">
    <text evidence="2">The sequence shown here is derived from an EMBL/GenBank/DDBJ whole genome shotgun (WGS) entry which is preliminary data.</text>
</comment>
<dbReference type="RefSeq" id="XP_041284562.1">
    <property type="nucleotide sequence ID" value="XM_041440743.1"/>
</dbReference>
<organism evidence="2 3">
    <name type="scientific">Suillus discolor</name>
    <dbReference type="NCBI Taxonomy" id="1912936"/>
    <lineage>
        <taxon>Eukaryota</taxon>
        <taxon>Fungi</taxon>
        <taxon>Dikarya</taxon>
        <taxon>Basidiomycota</taxon>
        <taxon>Agaricomycotina</taxon>
        <taxon>Agaricomycetes</taxon>
        <taxon>Agaricomycetidae</taxon>
        <taxon>Boletales</taxon>
        <taxon>Suillineae</taxon>
        <taxon>Suillaceae</taxon>
        <taxon>Suillus</taxon>
    </lineage>
</organism>
<evidence type="ECO:0000313" key="3">
    <source>
        <dbReference type="Proteomes" id="UP000823399"/>
    </source>
</evidence>
<accession>A0A9P7JL78</accession>
<dbReference type="OrthoDB" id="3220614at2759"/>